<dbReference type="HAMAP" id="MF_00321">
    <property type="entry name" value="GTPase_EngB"/>
    <property type="match status" value="1"/>
</dbReference>
<accession>A0A5D2D774</accession>
<dbReference type="InterPro" id="IPR030393">
    <property type="entry name" value="G_ENGB_dom"/>
</dbReference>
<evidence type="ECO:0000256" key="4">
    <source>
        <dbReference type="ARBA" id="ARBA00022741"/>
    </source>
</evidence>
<dbReference type="Gene3D" id="3.40.50.300">
    <property type="entry name" value="P-loop containing nucleotide triphosphate hydrolases"/>
    <property type="match status" value="1"/>
</dbReference>
<dbReference type="EMBL" id="CM017703">
    <property type="protein sequence ID" value="TYG77262.1"/>
    <property type="molecule type" value="Genomic_DNA"/>
</dbReference>
<dbReference type="Pfam" id="PF01926">
    <property type="entry name" value="MMR_HSR1"/>
    <property type="match status" value="1"/>
</dbReference>
<dbReference type="EMBL" id="CM017703">
    <property type="protein sequence ID" value="TYG77263.1"/>
    <property type="molecule type" value="Genomic_DNA"/>
</dbReference>
<comment type="cofactor">
    <cofactor evidence="1">
        <name>Mg(2+)</name>
        <dbReference type="ChEBI" id="CHEBI:18420"/>
    </cofactor>
</comment>
<evidence type="ECO:0000313" key="10">
    <source>
        <dbReference type="Proteomes" id="UP000323506"/>
    </source>
</evidence>
<keyword evidence="10" id="KW-1185">Reference proteome</keyword>
<dbReference type="GO" id="GO:0046872">
    <property type="term" value="F:metal ion binding"/>
    <property type="evidence" value="ECO:0007669"/>
    <property type="project" value="UniProtKB-KW"/>
</dbReference>
<keyword evidence="3" id="KW-0479">Metal-binding</keyword>
<dbReference type="EMBL" id="CM017703">
    <property type="protein sequence ID" value="TYG77265.1"/>
    <property type="molecule type" value="Genomic_DNA"/>
</dbReference>
<reference evidence="9 10" key="1">
    <citation type="submission" date="2019-06" db="EMBL/GenBank/DDBJ databases">
        <title>WGS assembly of Gossypium darwinii.</title>
        <authorList>
            <person name="Chen Z.J."/>
            <person name="Sreedasyam A."/>
            <person name="Ando A."/>
            <person name="Song Q."/>
            <person name="De L."/>
            <person name="Hulse-Kemp A."/>
            <person name="Ding M."/>
            <person name="Ye W."/>
            <person name="Kirkbride R."/>
            <person name="Jenkins J."/>
            <person name="Plott C."/>
            <person name="Lovell J."/>
            <person name="Lin Y.-M."/>
            <person name="Vaughn R."/>
            <person name="Liu B."/>
            <person name="Li W."/>
            <person name="Simpson S."/>
            <person name="Scheffler B."/>
            <person name="Saski C."/>
            <person name="Grover C."/>
            <person name="Hu G."/>
            <person name="Conover J."/>
            <person name="Carlson J."/>
            <person name="Shu S."/>
            <person name="Boston L."/>
            <person name="Williams M."/>
            <person name="Peterson D."/>
            <person name="Mcgee K."/>
            <person name="Jones D."/>
            <person name="Wendel J."/>
            <person name="Stelly D."/>
            <person name="Grimwood J."/>
            <person name="Schmutz J."/>
        </authorList>
    </citation>
    <scope>NUCLEOTIDE SEQUENCE [LARGE SCALE GENOMIC DNA]</scope>
    <source>
        <strain evidence="9">1808015.09</strain>
    </source>
</reference>
<proteinExistence type="inferred from homology"/>
<feature type="domain" description="EngB-type G" evidence="8">
    <location>
        <begin position="289"/>
        <end position="464"/>
    </location>
</feature>
<gene>
    <name evidence="9" type="ORF">ES288_D03G180600v1</name>
</gene>
<dbReference type="InterPro" id="IPR005225">
    <property type="entry name" value="Small_GTP-bd"/>
</dbReference>
<evidence type="ECO:0000256" key="7">
    <source>
        <dbReference type="SAM" id="MobiDB-lite"/>
    </source>
</evidence>
<evidence type="ECO:0000313" key="9">
    <source>
        <dbReference type="EMBL" id="TYG77264.1"/>
    </source>
</evidence>
<evidence type="ECO:0000256" key="5">
    <source>
        <dbReference type="ARBA" id="ARBA00022842"/>
    </source>
</evidence>
<evidence type="ECO:0000256" key="3">
    <source>
        <dbReference type="ARBA" id="ARBA00022723"/>
    </source>
</evidence>
<feature type="compositionally biased region" description="Basic and acidic residues" evidence="7">
    <location>
        <begin position="47"/>
        <end position="71"/>
    </location>
</feature>
<keyword evidence="6" id="KW-0342">GTP-binding</keyword>
<feature type="compositionally biased region" description="Basic residues" evidence="7">
    <location>
        <begin position="72"/>
        <end position="82"/>
    </location>
</feature>
<dbReference type="GO" id="GO:0005525">
    <property type="term" value="F:GTP binding"/>
    <property type="evidence" value="ECO:0007669"/>
    <property type="project" value="UniProtKB-KW"/>
</dbReference>
<feature type="region of interest" description="Disordered" evidence="7">
    <location>
        <begin position="20"/>
        <end position="165"/>
    </location>
</feature>
<dbReference type="EMBL" id="CM017703">
    <property type="protein sequence ID" value="TYG77264.1"/>
    <property type="molecule type" value="Genomic_DNA"/>
</dbReference>
<organism evidence="9 10">
    <name type="scientific">Gossypium darwinii</name>
    <name type="common">Darwin's cotton</name>
    <name type="synonym">Gossypium barbadense var. darwinii</name>
    <dbReference type="NCBI Taxonomy" id="34276"/>
    <lineage>
        <taxon>Eukaryota</taxon>
        <taxon>Viridiplantae</taxon>
        <taxon>Streptophyta</taxon>
        <taxon>Embryophyta</taxon>
        <taxon>Tracheophyta</taxon>
        <taxon>Spermatophyta</taxon>
        <taxon>Magnoliopsida</taxon>
        <taxon>eudicotyledons</taxon>
        <taxon>Gunneridae</taxon>
        <taxon>Pentapetalae</taxon>
        <taxon>rosids</taxon>
        <taxon>malvids</taxon>
        <taxon>Malvales</taxon>
        <taxon>Malvaceae</taxon>
        <taxon>Malvoideae</taxon>
        <taxon>Gossypium</taxon>
    </lineage>
</organism>
<dbReference type="InterPro" id="IPR006073">
    <property type="entry name" value="GTP-bd"/>
</dbReference>
<feature type="compositionally biased region" description="Basic and acidic residues" evidence="7">
    <location>
        <begin position="29"/>
        <end position="39"/>
    </location>
</feature>
<comment type="similarity">
    <text evidence="2">Belongs to the TRAFAC class TrmE-Era-EngA-EngB-Septin-like GTPase superfamily. EngB GTPase family.</text>
</comment>
<dbReference type="PROSITE" id="PS51706">
    <property type="entry name" value="G_ENGB"/>
    <property type="match status" value="1"/>
</dbReference>
<evidence type="ECO:0000256" key="2">
    <source>
        <dbReference type="ARBA" id="ARBA00009638"/>
    </source>
</evidence>
<name>A0A5D2D774_GOSDA</name>
<feature type="compositionally biased region" description="Basic and acidic residues" evidence="7">
    <location>
        <begin position="152"/>
        <end position="163"/>
    </location>
</feature>
<sequence>MSKEAGLNLKLNKKLKVSLGKPKNYINRDATKPSVEKDGVIGGKTNSESRRLKDDGRRMRVDSHKNLEATHKKVSSGKHSKTVKGALNKERKSYGKASPPLERATSRNPKNGGTRAKEIEIEIDSTPNDSSKKQANARANSTKKVVRVRKSLKTDSEVVDDKPKKKKRVIRLDPYDISNKRLDDGIATDESKKDKKKDLEENAAMSKNAQFRGIQPSPSILSFVEDNLLGRRRSIEIQRAGYNTELSAPLDNIPFSTNPERERIEENIFRNKLQFFAAAKVSSSFPAPDSPEIAFAGRSNVGKSSLLNALTRQWGVVRTSDKPGLTQSINFFQLGSKLCLVDLPGYGFAYAKEEVKEAWEELVKEYVSTRVGLKRVCLLIDTKWGMKPRDNELIDLMERSQTKYQIVLTKTDTVFPIDVARRAMQIEEGLRANRSVVQPVMMVSSKSGAGIRSLRTVLSKIARFAKI</sequence>
<keyword evidence="4" id="KW-0547">Nucleotide-binding</keyword>
<dbReference type="Proteomes" id="UP000323506">
    <property type="component" value="Chromosome D03"/>
</dbReference>
<dbReference type="NCBIfam" id="TIGR00231">
    <property type="entry name" value="small_GTP"/>
    <property type="match status" value="1"/>
</dbReference>
<dbReference type="PANTHER" id="PTHR47560">
    <property type="entry name" value="EXPRESSED PROTEIN"/>
    <property type="match status" value="1"/>
</dbReference>
<evidence type="ECO:0000256" key="6">
    <source>
        <dbReference type="ARBA" id="ARBA00023134"/>
    </source>
</evidence>
<dbReference type="SUPFAM" id="SSF52540">
    <property type="entry name" value="P-loop containing nucleoside triphosphate hydrolases"/>
    <property type="match status" value="1"/>
</dbReference>
<keyword evidence="5" id="KW-0460">Magnesium</keyword>
<evidence type="ECO:0000256" key="1">
    <source>
        <dbReference type="ARBA" id="ARBA00001946"/>
    </source>
</evidence>
<dbReference type="CDD" id="cd01876">
    <property type="entry name" value="YihA_EngB"/>
    <property type="match status" value="1"/>
</dbReference>
<evidence type="ECO:0000259" key="8">
    <source>
        <dbReference type="PROSITE" id="PS51706"/>
    </source>
</evidence>
<dbReference type="InterPro" id="IPR027417">
    <property type="entry name" value="P-loop_NTPase"/>
</dbReference>
<dbReference type="AlphaFoldDB" id="A0A5D2D774"/>
<dbReference type="InterPro" id="IPR019987">
    <property type="entry name" value="GTP-bd_ribosome_bio_YsxC"/>
</dbReference>
<dbReference type="NCBIfam" id="TIGR03598">
    <property type="entry name" value="GTPase_YsxC"/>
    <property type="match status" value="1"/>
</dbReference>
<feature type="compositionally biased region" description="Polar residues" evidence="7">
    <location>
        <begin position="125"/>
        <end position="143"/>
    </location>
</feature>
<dbReference type="PANTHER" id="PTHR47560:SF1">
    <property type="entry name" value="EXPRESSED PROTEIN"/>
    <property type="match status" value="1"/>
</dbReference>
<protein>
    <recommendedName>
        <fullName evidence="8">EngB-type G domain-containing protein</fullName>
    </recommendedName>
</protein>